<accession>A0A137ZDQ4</accession>
<dbReference type="InterPro" id="IPR000084">
    <property type="entry name" value="PE-PGRS_N"/>
</dbReference>
<organism evidence="2 3">
    <name type="scientific">Tsukamurella pseudospumae</name>
    <dbReference type="NCBI Taxonomy" id="239498"/>
    <lineage>
        <taxon>Bacteria</taxon>
        <taxon>Bacillati</taxon>
        <taxon>Actinomycetota</taxon>
        <taxon>Actinomycetes</taxon>
        <taxon>Mycobacteriales</taxon>
        <taxon>Tsukamurellaceae</taxon>
        <taxon>Tsukamurella</taxon>
    </lineage>
</organism>
<reference evidence="2 3" key="1">
    <citation type="submission" date="2016-02" db="EMBL/GenBank/DDBJ databases">
        <authorList>
            <person name="Teng J.L."/>
            <person name="Tang Y."/>
            <person name="Huang Y."/>
            <person name="Guo F."/>
            <person name="Wei W."/>
            <person name="Chen J.H."/>
            <person name="Wong S.Y."/>
            <person name="Lau S.K."/>
            <person name="Woo P.C."/>
        </authorList>
    </citation>
    <scope>NUCLEOTIDE SEQUENCE [LARGE SCALE GENOMIC DNA]</scope>
    <source>
        <strain evidence="2 3">JCM 13375</strain>
    </source>
</reference>
<protein>
    <recommendedName>
        <fullName evidence="1">PE domain-containing protein</fullName>
    </recommendedName>
</protein>
<evidence type="ECO:0000259" key="1">
    <source>
        <dbReference type="Pfam" id="PF00934"/>
    </source>
</evidence>
<dbReference type="Proteomes" id="UP000070409">
    <property type="component" value="Unassembled WGS sequence"/>
</dbReference>
<keyword evidence="3" id="KW-1185">Reference proteome</keyword>
<dbReference type="EMBL" id="LSRE01000018">
    <property type="protein sequence ID" value="KXO96314.1"/>
    <property type="molecule type" value="Genomic_DNA"/>
</dbReference>
<sequence>MREELRGECTTMTGTRLSMDPREAREIARGIERIVEDLTGAQQRFAAHAAPPATGRDEVSVAVANTARRMGEAQSRAAETSTAELRRLGQAVSGHVSAVQRRDGELAAVVGLAV</sequence>
<comment type="caution">
    <text evidence="2">The sequence shown here is derived from an EMBL/GenBank/DDBJ whole genome shotgun (WGS) entry which is preliminary data.</text>
</comment>
<name>A0A137ZDQ4_9ACTN</name>
<gene>
    <name evidence="2" type="ORF">AXK61_22625</name>
</gene>
<proteinExistence type="predicted"/>
<evidence type="ECO:0000313" key="3">
    <source>
        <dbReference type="Proteomes" id="UP000070409"/>
    </source>
</evidence>
<feature type="domain" description="PE" evidence="1">
    <location>
        <begin position="17"/>
        <end position="103"/>
    </location>
</feature>
<evidence type="ECO:0000313" key="2">
    <source>
        <dbReference type="EMBL" id="KXO96314.1"/>
    </source>
</evidence>
<dbReference type="Pfam" id="PF00934">
    <property type="entry name" value="PE"/>
    <property type="match status" value="1"/>
</dbReference>